<reference evidence="5" key="1">
    <citation type="journal article" date="2019" name="Int. J. Syst. Evol. Microbiol.">
        <title>The Global Catalogue of Microorganisms (GCM) 10K type strain sequencing project: providing services to taxonomists for standard genome sequencing and annotation.</title>
        <authorList>
            <consortium name="The Broad Institute Genomics Platform"/>
            <consortium name="The Broad Institute Genome Sequencing Center for Infectious Disease"/>
            <person name="Wu L."/>
            <person name="Ma J."/>
        </authorList>
    </citation>
    <scope>NUCLEOTIDE SEQUENCE [LARGE SCALE GENOMIC DNA]</scope>
    <source>
        <strain evidence="5">NBRC 103166</strain>
    </source>
</reference>
<dbReference type="Proteomes" id="UP001157353">
    <property type="component" value="Unassembled WGS sequence"/>
</dbReference>
<dbReference type="SUPFAM" id="SSF55073">
    <property type="entry name" value="Nucleotide cyclase"/>
    <property type="match status" value="1"/>
</dbReference>
<dbReference type="NCBIfam" id="TIGR00254">
    <property type="entry name" value="GGDEF"/>
    <property type="match status" value="1"/>
</dbReference>
<evidence type="ECO:0000256" key="1">
    <source>
        <dbReference type="ARBA" id="ARBA00012528"/>
    </source>
</evidence>
<proteinExistence type="predicted"/>
<dbReference type="EMBL" id="BSPQ01000002">
    <property type="protein sequence ID" value="GLS90268.1"/>
    <property type="molecule type" value="Genomic_DNA"/>
</dbReference>
<dbReference type="PANTHER" id="PTHR45138:SF9">
    <property type="entry name" value="DIGUANYLATE CYCLASE DGCM-RELATED"/>
    <property type="match status" value="1"/>
</dbReference>
<protein>
    <recommendedName>
        <fullName evidence="1">diguanylate cyclase</fullName>
        <ecNumber evidence="1">2.7.7.65</ecNumber>
    </recommendedName>
</protein>
<comment type="caution">
    <text evidence="4">The sequence shown here is derived from an EMBL/GenBank/DDBJ whole genome shotgun (WGS) entry which is preliminary data.</text>
</comment>
<comment type="catalytic activity">
    <reaction evidence="2">
        <text>2 GTP = 3',3'-c-di-GMP + 2 diphosphate</text>
        <dbReference type="Rhea" id="RHEA:24898"/>
        <dbReference type="ChEBI" id="CHEBI:33019"/>
        <dbReference type="ChEBI" id="CHEBI:37565"/>
        <dbReference type="ChEBI" id="CHEBI:58805"/>
        <dbReference type="EC" id="2.7.7.65"/>
    </reaction>
</comment>
<dbReference type="RefSeq" id="WP_284203385.1">
    <property type="nucleotide sequence ID" value="NZ_BSPQ01000002.1"/>
</dbReference>
<dbReference type="EC" id="2.7.7.65" evidence="1"/>
<dbReference type="InterPro" id="IPR000160">
    <property type="entry name" value="GGDEF_dom"/>
</dbReference>
<evidence type="ECO:0000313" key="5">
    <source>
        <dbReference type="Proteomes" id="UP001157353"/>
    </source>
</evidence>
<accession>A0ABQ6DZF8</accession>
<dbReference type="PANTHER" id="PTHR45138">
    <property type="entry name" value="REGULATORY COMPONENTS OF SENSORY TRANSDUCTION SYSTEM"/>
    <property type="match status" value="1"/>
</dbReference>
<keyword evidence="5" id="KW-1185">Reference proteome</keyword>
<name>A0ABQ6DZF8_9GAMM</name>
<dbReference type="CDD" id="cd01949">
    <property type="entry name" value="GGDEF"/>
    <property type="match status" value="1"/>
</dbReference>
<dbReference type="InterPro" id="IPR043128">
    <property type="entry name" value="Rev_trsase/Diguanyl_cyclase"/>
</dbReference>
<dbReference type="SMART" id="SM00267">
    <property type="entry name" value="GGDEF"/>
    <property type="match status" value="1"/>
</dbReference>
<sequence>MDVLNQQGDVIELDTGFRFSNAFFSLLDFIKHPRDDAQRNSSESQCELFYRDIMNYSFVDSHNQHLADQRLDLAAKNLNAINHISIDYLTGLKKKEYVKRKLISLENDVYLGKLTDFSLIMCDLDRFKAINDDYGHSVGDDVLALFGNLLLTALRPSDFGYRYGGEEFLIVLPDTNLQEATLVAERLRLIIDERLQIGHYGLNQITAFDLTKTEITSDDSAINDAFFLARDVTCSFGVANYLDNDQSTDTLFLRADENLYIAKENGRNQVSA</sequence>
<feature type="domain" description="GGDEF" evidence="3">
    <location>
        <begin position="115"/>
        <end position="272"/>
    </location>
</feature>
<dbReference type="InterPro" id="IPR050469">
    <property type="entry name" value="Diguanylate_Cyclase"/>
</dbReference>
<organism evidence="4 5">
    <name type="scientific">Psychromonas marina</name>
    <dbReference type="NCBI Taxonomy" id="88364"/>
    <lineage>
        <taxon>Bacteria</taxon>
        <taxon>Pseudomonadati</taxon>
        <taxon>Pseudomonadota</taxon>
        <taxon>Gammaproteobacteria</taxon>
        <taxon>Alteromonadales</taxon>
        <taxon>Psychromonadaceae</taxon>
        <taxon>Psychromonas</taxon>
    </lineage>
</organism>
<dbReference type="PROSITE" id="PS50887">
    <property type="entry name" value="GGDEF"/>
    <property type="match status" value="1"/>
</dbReference>
<evidence type="ECO:0000313" key="4">
    <source>
        <dbReference type="EMBL" id="GLS90268.1"/>
    </source>
</evidence>
<evidence type="ECO:0000259" key="3">
    <source>
        <dbReference type="PROSITE" id="PS50887"/>
    </source>
</evidence>
<dbReference type="Gene3D" id="3.30.70.270">
    <property type="match status" value="1"/>
</dbReference>
<evidence type="ECO:0000256" key="2">
    <source>
        <dbReference type="ARBA" id="ARBA00034247"/>
    </source>
</evidence>
<dbReference type="InterPro" id="IPR029787">
    <property type="entry name" value="Nucleotide_cyclase"/>
</dbReference>
<dbReference type="Pfam" id="PF00990">
    <property type="entry name" value="GGDEF"/>
    <property type="match status" value="1"/>
</dbReference>
<gene>
    <name evidence="4" type="ORF">GCM10007916_13350</name>
</gene>